<protein>
    <recommendedName>
        <fullName evidence="2">DJ-1/PfpI domain-containing protein</fullName>
    </recommendedName>
</protein>
<dbReference type="SUPFAM" id="SSF52317">
    <property type="entry name" value="Class I glutamine amidotransferase-like"/>
    <property type="match status" value="1"/>
</dbReference>
<name>W8Y6M9_BACTU</name>
<dbReference type="EMBL" id="HG810018">
    <property type="protein sequence ID" value="CDN37149.1"/>
    <property type="molecule type" value="Genomic_DNA"/>
</dbReference>
<sequence length="62" mass="7043">MKKILLFVYPTFAEFEITVATALLKNKYEIITAGLTKELVISETGLQVQPHIEVSEARVDEY</sequence>
<evidence type="ECO:0000313" key="1">
    <source>
        <dbReference type="EMBL" id="CDN37149.1"/>
    </source>
</evidence>
<dbReference type="HOGENOM" id="CLU_2894829_0_0_9"/>
<dbReference type="InterPro" id="IPR029062">
    <property type="entry name" value="Class_I_gatase-like"/>
</dbReference>
<dbReference type="Proteomes" id="UP000030682">
    <property type="component" value="Unassembled WGS sequence"/>
</dbReference>
<reference evidence="1" key="2">
    <citation type="submission" date="2014-01" db="EMBL/GenBank/DDBJ databases">
        <authorList>
            <person name="Aslett M."/>
        </authorList>
    </citation>
    <scope>NUCLEOTIDE SEQUENCE [LARGE SCALE GENOMIC DNA]</scope>
    <source>
        <strain evidence="1">DB27</strain>
    </source>
</reference>
<evidence type="ECO:0008006" key="2">
    <source>
        <dbReference type="Google" id="ProtNLM"/>
    </source>
</evidence>
<dbReference type="Gene3D" id="3.40.50.880">
    <property type="match status" value="1"/>
</dbReference>
<organism evidence="1">
    <name type="scientific">Bacillus thuringiensis DB27</name>
    <dbReference type="NCBI Taxonomy" id="1431339"/>
    <lineage>
        <taxon>Bacteria</taxon>
        <taxon>Bacillati</taxon>
        <taxon>Bacillota</taxon>
        <taxon>Bacilli</taxon>
        <taxon>Bacillales</taxon>
        <taxon>Bacillaceae</taxon>
        <taxon>Bacillus</taxon>
        <taxon>Bacillus cereus group</taxon>
    </lineage>
</organism>
<accession>W8Y6M9</accession>
<reference evidence="1" key="1">
    <citation type="submission" date="2014-01" db="EMBL/GenBank/DDBJ databases">
        <title>Draft genome sequence of highly nematicidal Bacillus thuringiensis DB27.</title>
        <authorList>
            <person name="Iatsenko I."/>
            <person name="Pickard D."/>
            <person name="Corton C."/>
            <person name="Dougan G."/>
            <person name="Sommer R.J."/>
        </authorList>
    </citation>
    <scope>NUCLEOTIDE SEQUENCE [LARGE SCALE GENOMIC DNA]</scope>
    <source>
        <strain evidence="1">DB27</strain>
    </source>
</reference>
<dbReference type="AlphaFoldDB" id="W8Y6M9"/>
<proteinExistence type="predicted"/>
<gene>
    <name evidence="1" type="ORF">BTDB27_003491</name>
</gene>